<evidence type="ECO:0000313" key="3">
    <source>
        <dbReference type="EMBL" id="ESJ93744.1"/>
    </source>
</evidence>
<evidence type="ECO:0000256" key="2">
    <source>
        <dbReference type="SAM" id="SignalP"/>
    </source>
</evidence>
<dbReference type="PROSITE" id="PS51257">
    <property type="entry name" value="PROKAR_LIPOPROTEIN"/>
    <property type="match status" value="1"/>
</dbReference>
<sequence>MTKFLALSSLLVISTLTTACSDDKEQVKQLKEEVKAAQQLKLQDLTAEQQEELKQRKARASQKGNILDEYDPSAPQKPVKPVKPETKKGSGNILDGYNPDSK</sequence>
<protein>
    <recommendedName>
        <fullName evidence="5">Lipoprotein</fullName>
    </recommendedName>
</protein>
<proteinExistence type="predicted"/>
<dbReference type="Proteomes" id="UP000018465">
    <property type="component" value="Unassembled WGS sequence"/>
</dbReference>
<feature type="region of interest" description="Disordered" evidence="1">
    <location>
        <begin position="52"/>
        <end position="102"/>
    </location>
</feature>
<feature type="chain" id="PRO_5047158834" description="Lipoprotein" evidence="2">
    <location>
        <begin position="20"/>
        <end position="102"/>
    </location>
</feature>
<gene>
    <name evidence="3" type="ORF">P800_03245</name>
</gene>
<evidence type="ECO:0000313" key="4">
    <source>
        <dbReference type="Proteomes" id="UP000018465"/>
    </source>
</evidence>
<keyword evidence="2" id="KW-0732">Signal</keyword>
<reference evidence="3 4" key="1">
    <citation type="submission" date="2013-10" db="EMBL/GenBank/DDBJ databases">
        <title>The Genome Sequence of Acinetobacter lwoffii NIPH 512.</title>
        <authorList>
            <consortium name="The Broad Institute Genomics Platform"/>
            <consortium name="The Broad Institute Genome Sequencing Center for Infectious Disease"/>
            <person name="Cerqueira G."/>
            <person name="Feldgarden M."/>
            <person name="Courvalin P."/>
            <person name="Grillot-Courvalin C."/>
            <person name="Clermont D."/>
            <person name="Rocha E."/>
            <person name="Yoon E.-J."/>
            <person name="Nemec A."/>
            <person name="Young S.K."/>
            <person name="Zeng Q."/>
            <person name="Gargeya S."/>
            <person name="Fitzgerald M."/>
            <person name="Abouelleil A."/>
            <person name="Alvarado L."/>
            <person name="Berlin A.M."/>
            <person name="Chapman S.B."/>
            <person name="Gainer-Dewar J."/>
            <person name="Goldberg J."/>
            <person name="Gnerre S."/>
            <person name="Griggs A."/>
            <person name="Gujja S."/>
            <person name="Hansen M."/>
            <person name="Howarth C."/>
            <person name="Imamovic A."/>
            <person name="Ireland A."/>
            <person name="Larimer J."/>
            <person name="McCowan C."/>
            <person name="Murphy C."/>
            <person name="Pearson M."/>
            <person name="Poon T.W."/>
            <person name="Priest M."/>
            <person name="Roberts A."/>
            <person name="Saif S."/>
            <person name="Shea T."/>
            <person name="Sykes S."/>
            <person name="Wortman J."/>
            <person name="Nusbaum C."/>
            <person name="Birren B."/>
        </authorList>
    </citation>
    <scope>NUCLEOTIDE SEQUENCE [LARGE SCALE GENOMIC DNA]</scope>
    <source>
        <strain evidence="3 4">NIPH 512</strain>
    </source>
</reference>
<name>A0ABN0PTD0_ACILW</name>
<organism evidence="3 4">
    <name type="scientific">Acinetobacter lwoffii NCTC 5866 = CIP 64.10 = NIPH 512</name>
    <dbReference type="NCBI Taxonomy" id="981327"/>
    <lineage>
        <taxon>Bacteria</taxon>
        <taxon>Pseudomonadati</taxon>
        <taxon>Pseudomonadota</taxon>
        <taxon>Gammaproteobacteria</taxon>
        <taxon>Moraxellales</taxon>
        <taxon>Moraxellaceae</taxon>
        <taxon>Acinetobacter</taxon>
    </lineage>
</organism>
<evidence type="ECO:0008006" key="5">
    <source>
        <dbReference type="Google" id="ProtNLM"/>
    </source>
</evidence>
<dbReference type="RefSeq" id="WP_004644766.1">
    <property type="nucleotide sequence ID" value="NZ_KI530567.1"/>
</dbReference>
<dbReference type="EMBL" id="AYHO01000008">
    <property type="protein sequence ID" value="ESJ93744.1"/>
    <property type="molecule type" value="Genomic_DNA"/>
</dbReference>
<keyword evidence="4" id="KW-1185">Reference proteome</keyword>
<evidence type="ECO:0000256" key="1">
    <source>
        <dbReference type="SAM" id="MobiDB-lite"/>
    </source>
</evidence>
<comment type="caution">
    <text evidence="3">The sequence shown here is derived from an EMBL/GenBank/DDBJ whole genome shotgun (WGS) entry which is preliminary data.</text>
</comment>
<feature type="signal peptide" evidence="2">
    <location>
        <begin position="1"/>
        <end position="19"/>
    </location>
</feature>
<accession>A0ABN0PTD0</accession>